<name>A0A2P4PE71_RHIID</name>
<proteinExistence type="predicted"/>
<comment type="caution">
    <text evidence="2">The sequence shown here is derived from an EMBL/GenBank/DDBJ whole genome shotgun (WGS) entry which is preliminary data.</text>
</comment>
<feature type="transmembrane region" description="Helical" evidence="1">
    <location>
        <begin position="6"/>
        <end position="28"/>
    </location>
</feature>
<keyword evidence="3" id="KW-1185">Reference proteome</keyword>
<evidence type="ECO:0000313" key="3">
    <source>
        <dbReference type="Proteomes" id="UP000018888"/>
    </source>
</evidence>
<accession>A0A2P4PE71</accession>
<evidence type="ECO:0000313" key="2">
    <source>
        <dbReference type="EMBL" id="POG63662.1"/>
    </source>
</evidence>
<reference evidence="2 3" key="2">
    <citation type="journal article" date="2018" name="New Phytol.">
        <title>High intraspecific genome diversity in the model arbuscular mycorrhizal symbiont Rhizophagus irregularis.</title>
        <authorList>
            <person name="Chen E.C.H."/>
            <person name="Morin E."/>
            <person name="Beaudet D."/>
            <person name="Noel J."/>
            <person name="Yildirir G."/>
            <person name="Ndikumana S."/>
            <person name="Charron P."/>
            <person name="St-Onge C."/>
            <person name="Giorgi J."/>
            <person name="Kruger M."/>
            <person name="Marton T."/>
            <person name="Ropars J."/>
            <person name="Grigoriev I.V."/>
            <person name="Hainaut M."/>
            <person name="Henrissat B."/>
            <person name="Roux C."/>
            <person name="Martin F."/>
            <person name="Corradi N."/>
        </authorList>
    </citation>
    <scope>NUCLEOTIDE SEQUENCE [LARGE SCALE GENOMIC DNA]</scope>
    <source>
        <strain evidence="2 3">DAOM 197198</strain>
    </source>
</reference>
<keyword evidence="1" id="KW-1133">Transmembrane helix</keyword>
<dbReference type="Proteomes" id="UP000018888">
    <property type="component" value="Unassembled WGS sequence"/>
</dbReference>
<sequence>MLLLMLIVYTINIFIIYAYTIFNTINVFNVQLIESKLFKYGYSPHFNITRSPINIHHILLPFFSFKDQRLQIGAIS</sequence>
<keyword evidence="1" id="KW-0812">Transmembrane</keyword>
<dbReference type="AlphaFoldDB" id="A0A2P4PE71"/>
<protein>
    <submittedName>
        <fullName evidence="2">Uncharacterized protein</fullName>
    </submittedName>
</protein>
<organism evidence="2 3">
    <name type="scientific">Rhizophagus irregularis (strain DAOM 181602 / DAOM 197198 / MUCL 43194)</name>
    <name type="common">Arbuscular mycorrhizal fungus</name>
    <name type="synonym">Glomus intraradices</name>
    <dbReference type="NCBI Taxonomy" id="747089"/>
    <lineage>
        <taxon>Eukaryota</taxon>
        <taxon>Fungi</taxon>
        <taxon>Fungi incertae sedis</taxon>
        <taxon>Mucoromycota</taxon>
        <taxon>Glomeromycotina</taxon>
        <taxon>Glomeromycetes</taxon>
        <taxon>Glomerales</taxon>
        <taxon>Glomeraceae</taxon>
        <taxon>Rhizophagus</taxon>
    </lineage>
</organism>
<reference evidence="2 3" key="1">
    <citation type="journal article" date="2013" name="Proc. Natl. Acad. Sci. U.S.A.">
        <title>Genome of an arbuscular mycorrhizal fungus provides insight into the oldest plant symbiosis.</title>
        <authorList>
            <person name="Tisserant E."/>
            <person name="Malbreil M."/>
            <person name="Kuo A."/>
            <person name="Kohler A."/>
            <person name="Symeonidi A."/>
            <person name="Balestrini R."/>
            <person name="Charron P."/>
            <person name="Duensing N."/>
            <person name="Frei Dit Frey N."/>
            <person name="Gianinazzi-Pearson V."/>
            <person name="Gilbert L.B."/>
            <person name="Handa Y."/>
            <person name="Herr J.R."/>
            <person name="Hijri M."/>
            <person name="Koul R."/>
            <person name="Kawaguchi M."/>
            <person name="Krajinski F."/>
            <person name="Lammers P.J."/>
            <person name="Masclaux F.G."/>
            <person name="Murat C."/>
            <person name="Morin E."/>
            <person name="Ndikumana S."/>
            <person name="Pagni M."/>
            <person name="Petitpierre D."/>
            <person name="Requena N."/>
            <person name="Rosikiewicz P."/>
            <person name="Riley R."/>
            <person name="Saito K."/>
            <person name="San Clemente H."/>
            <person name="Shapiro H."/>
            <person name="van Tuinen D."/>
            <person name="Becard G."/>
            <person name="Bonfante P."/>
            <person name="Paszkowski U."/>
            <person name="Shachar-Hill Y.Y."/>
            <person name="Tuskan G.A."/>
            <person name="Young P.W."/>
            <person name="Sanders I.R."/>
            <person name="Henrissat B."/>
            <person name="Rensing S.A."/>
            <person name="Grigoriev I.V."/>
            <person name="Corradi N."/>
            <person name="Roux C."/>
            <person name="Martin F."/>
        </authorList>
    </citation>
    <scope>NUCLEOTIDE SEQUENCE [LARGE SCALE GENOMIC DNA]</scope>
    <source>
        <strain evidence="2 3">DAOM 197198</strain>
    </source>
</reference>
<dbReference type="EMBL" id="AUPC02000260">
    <property type="protein sequence ID" value="POG63662.1"/>
    <property type="molecule type" value="Genomic_DNA"/>
</dbReference>
<evidence type="ECO:0000256" key="1">
    <source>
        <dbReference type="SAM" id="Phobius"/>
    </source>
</evidence>
<gene>
    <name evidence="2" type="ORF">GLOIN_2v1684112</name>
</gene>
<keyword evidence="1" id="KW-0472">Membrane</keyword>